<feature type="region of interest" description="Disordered" evidence="1">
    <location>
        <begin position="1"/>
        <end position="22"/>
    </location>
</feature>
<feature type="region of interest" description="Disordered" evidence="1">
    <location>
        <begin position="773"/>
        <end position="795"/>
    </location>
</feature>
<dbReference type="Proteomes" id="UP001408789">
    <property type="component" value="Unassembled WGS sequence"/>
</dbReference>
<name>A0AAP0D2M0_9ASTR</name>
<dbReference type="EMBL" id="JBCNJP010000014">
    <property type="protein sequence ID" value="KAK9067511.1"/>
    <property type="molecule type" value="Genomic_DNA"/>
</dbReference>
<reference evidence="5 6" key="1">
    <citation type="submission" date="2024-04" db="EMBL/GenBank/DDBJ databases">
        <title>The reference genome of an endangered Asteraceae, Deinandra increscens subsp. villosa, native to the Central Coast of California.</title>
        <authorList>
            <person name="Guilliams M."/>
            <person name="Hasenstab-Lehman K."/>
            <person name="Meyer R."/>
            <person name="Mcevoy S."/>
        </authorList>
    </citation>
    <scope>NUCLEOTIDE SEQUENCE [LARGE SCALE GENOMIC DNA]</scope>
    <source>
        <tissue evidence="5">Leaf</tissue>
    </source>
</reference>
<evidence type="ECO:0000313" key="5">
    <source>
        <dbReference type="EMBL" id="KAK9067511.1"/>
    </source>
</evidence>
<accession>A0AAP0D2M0</accession>
<feature type="region of interest" description="Disordered" evidence="1">
    <location>
        <begin position="139"/>
        <end position="159"/>
    </location>
</feature>
<feature type="domain" description="DUF4378" evidence="3">
    <location>
        <begin position="800"/>
        <end position="964"/>
    </location>
</feature>
<dbReference type="Pfam" id="PF12552">
    <property type="entry name" value="DUF3741"/>
    <property type="match status" value="1"/>
</dbReference>
<feature type="domain" description="DUF3741" evidence="2">
    <location>
        <begin position="291"/>
        <end position="335"/>
    </location>
</feature>
<proteinExistence type="predicted"/>
<protein>
    <recommendedName>
        <fullName evidence="7">DUF4378 domain-containing protein</fullName>
    </recommendedName>
</protein>
<sequence length="973" mass="108816">MTSSAVQRLPTFKDRTTPASSASSSLSLLDSFASDPIFSKFPNRLVLSLLLSSFFPVELSSEQSINVLFVLTLSPPNLLNQLMLPPTHDSHTESPGIQMSWIQSGKSRNPEKPISGCLGRMVNLFDLNTSVGGNKLLTDRPHHDGSSFSRRHSDVTRTSLDDDDMYDKVIVSDLRKSPSNRNTNGTPIKMLIAQEMSKEEDSKQSPSNLVAKLMGLDAMPHQHQLGTASRRSRSGSLEFLQQENGFVNTQSKHEINQYQEQGEYKDVYEICQNDSPQKGKCGEKQKMALVREKFMEAKRLSTDEKLRQTKQFQDALEVLSSNKDTFLKFLQEPNSLFSQNIYNLQSVPPPPESRRITILKPSKLVDNEKHVWNKKGSDVLFSPECCKIDDDPNQPTRIVVLKPSSVKPHNIKVVSSSLSNSTSHDDVFDGDPEEIATEVSDNLSRLRRDETLISSVFSNGYIGDDSSYCKSEIDYATGNLSDSEAVSPVSRHSWDYINRFNSNYRTSSSRTSYSPESSVCREAKKRLSERWAMMSLNKNDVVEQRHIQRSSSTLGDMLALSDLKKSVKPEENHETIDLNKAEDADRSSRNLVRSKSVSALPDIEVSGSLKDKADDPKDVVKEKLVKSSSFKGRVSSLFFSKNKKSSKEKSHQSNDAPQSTRFPPKNVGIEGSQCINDMSIEEASCSGLQKSVFLPEVGFSFTKLEFPGNHIANQDQPSPVSVLEPQFEEDDHTASYHHNSKLNKYGMEPMKYNNLIDKSPPIGSIARTLSWDDSAGSATPYSSKPSSTPLNPEEEEQECLFYVQTLLSVAGLSQIRSNSFLGKWYSPESPLDPSLRDKYMNLSQKEPILDQTKPKHHRAITKLVFDCVNEALIDIAGHGPYSRAHNVVDMAMSSTTLVDRVCGQIKEWIWLEERCDWEDGDGGCGGMVVMKEVVGKGWVEGLGMEVDNTRMEIERKLLEELVQESVLELTGRA</sequence>
<keyword evidence="6" id="KW-1185">Reference proteome</keyword>
<feature type="region of interest" description="Disordered" evidence="1">
    <location>
        <begin position="641"/>
        <end position="668"/>
    </location>
</feature>
<gene>
    <name evidence="5" type="ORF">SSX86_011622</name>
</gene>
<dbReference type="InterPro" id="IPR022212">
    <property type="entry name" value="DUF3741"/>
</dbReference>
<dbReference type="Pfam" id="PF14383">
    <property type="entry name" value="VARLMGL"/>
    <property type="match status" value="1"/>
</dbReference>
<dbReference type="InterPro" id="IPR032795">
    <property type="entry name" value="DUF3741-assoc"/>
</dbReference>
<organism evidence="5 6">
    <name type="scientific">Deinandra increscens subsp. villosa</name>
    <dbReference type="NCBI Taxonomy" id="3103831"/>
    <lineage>
        <taxon>Eukaryota</taxon>
        <taxon>Viridiplantae</taxon>
        <taxon>Streptophyta</taxon>
        <taxon>Embryophyta</taxon>
        <taxon>Tracheophyta</taxon>
        <taxon>Spermatophyta</taxon>
        <taxon>Magnoliopsida</taxon>
        <taxon>eudicotyledons</taxon>
        <taxon>Gunneridae</taxon>
        <taxon>Pentapetalae</taxon>
        <taxon>asterids</taxon>
        <taxon>campanulids</taxon>
        <taxon>Asterales</taxon>
        <taxon>Asteraceae</taxon>
        <taxon>Asteroideae</taxon>
        <taxon>Heliantheae alliance</taxon>
        <taxon>Madieae</taxon>
        <taxon>Madiinae</taxon>
        <taxon>Deinandra</taxon>
    </lineage>
</organism>
<evidence type="ECO:0000259" key="2">
    <source>
        <dbReference type="Pfam" id="PF12552"/>
    </source>
</evidence>
<evidence type="ECO:0008006" key="7">
    <source>
        <dbReference type="Google" id="ProtNLM"/>
    </source>
</evidence>
<dbReference type="AlphaFoldDB" id="A0AAP0D2M0"/>
<evidence type="ECO:0000259" key="3">
    <source>
        <dbReference type="Pfam" id="PF14309"/>
    </source>
</evidence>
<feature type="compositionally biased region" description="Basic and acidic residues" evidence="1">
    <location>
        <begin position="139"/>
        <end position="155"/>
    </location>
</feature>
<comment type="caution">
    <text evidence="5">The sequence shown here is derived from an EMBL/GenBank/DDBJ whole genome shotgun (WGS) entry which is preliminary data.</text>
</comment>
<dbReference type="PANTHER" id="PTHR46634">
    <property type="entry name" value="M REDUCTASE II SUBUNIT GAMMA, PUTATIVE (DUF3741)-RELATED"/>
    <property type="match status" value="1"/>
</dbReference>
<dbReference type="InterPro" id="IPR025486">
    <property type="entry name" value="DUF4378"/>
</dbReference>
<feature type="compositionally biased region" description="Polar residues" evidence="1">
    <location>
        <begin position="776"/>
        <end position="790"/>
    </location>
</feature>
<evidence type="ECO:0000313" key="6">
    <source>
        <dbReference type="Proteomes" id="UP001408789"/>
    </source>
</evidence>
<evidence type="ECO:0000259" key="4">
    <source>
        <dbReference type="Pfam" id="PF14383"/>
    </source>
</evidence>
<feature type="domain" description="DUF3741" evidence="4">
    <location>
        <begin position="208"/>
        <end position="223"/>
    </location>
</feature>
<dbReference type="Pfam" id="PF14309">
    <property type="entry name" value="DUF4378"/>
    <property type="match status" value="1"/>
</dbReference>
<evidence type="ECO:0000256" key="1">
    <source>
        <dbReference type="SAM" id="MobiDB-lite"/>
    </source>
</evidence>
<dbReference type="PANTHER" id="PTHR46634:SF3">
    <property type="entry name" value="M REDUCTASE II SUBUNIT GAMMA, PUTATIVE (DUF3741)-RELATED"/>
    <property type="match status" value="1"/>
</dbReference>